<comment type="subcellular location">
    <subcellularLocation>
        <location evidence="1">Cytoplasm</location>
        <location evidence="1">P-body</location>
    </subcellularLocation>
</comment>
<dbReference type="EMBL" id="LUCM01010823">
    <property type="protein sequence ID" value="KAA0184907.1"/>
    <property type="molecule type" value="Genomic_DNA"/>
</dbReference>
<proteinExistence type="predicted"/>
<gene>
    <name evidence="5" type="ORF">FBUS_07719</name>
</gene>
<dbReference type="AlphaFoldDB" id="A0A8E0VGQ0"/>
<feature type="region of interest" description="Disordered" evidence="4">
    <location>
        <begin position="35"/>
        <end position="55"/>
    </location>
</feature>
<dbReference type="Pfam" id="PF04078">
    <property type="entry name" value="Rcd1"/>
    <property type="match status" value="2"/>
</dbReference>
<dbReference type="InterPro" id="IPR007216">
    <property type="entry name" value="CNOT9"/>
</dbReference>
<dbReference type="GO" id="GO:0006402">
    <property type="term" value="P:mRNA catabolic process"/>
    <property type="evidence" value="ECO:0007669"/>
    <property type="project" value="InterPro"/>
</dbReference>
<evidence type="ECO:0000256" key="4">
    <source>
        <dbReference type="SAM" id="MobiDB-lite"/>
    </source>
</evidence>
<evidence type="ECO:0000256" key="1">
    <source>
        <dbReference type="ARBA" id="ARBA00004201"/>
    </source>
</evidence>
<dbReference type="GO" id="GO:0030014">
    <property type="term" value="C:CCR4-NOT complex"/>
    <property type="evidence" value="ECO:0007669"/>
    <property type="project" value="InterPro"/>
</dbReference>
<evidence type="ECO:0000256" key="3">
    <source>
        <dbReference type="ARBA" id="ARBA00030283"/>
    </source>
</evidence>
<protein>
    <recommendedName>
        <fullName evidence="2">CCR4-NOT transcription complex subunit 9</fullName>
    </recommendedName>
    <alternativeName>
        <fullName evidence="3">Cell differentiation protein RQCD1 homolog</fullName>
    </alternativeName>
</protein>
<evidence type="ECO:0000256" key="2">
    <source>
        <dbReference type="ARBA" id="ARBA00014171"/>
    </source>
</evidence>
<comment type="caution">
    <text evidence="5">The sequence shown here is derived from an EMBL/GenBank/DDBJ whole genome shotgun (WGS) entry which is preliminary data.</text>
</comment>
<reference evidence="5" key="1">
    <citation type="submission" date="2019-05" db="EMBL/GenBank/DDBJ databases">
        <title>Annotation for the trematode Fasciolopsis buski.</title>
        <authorList>
            <person name="Choi Y.-J."/>
        </authorList>
    </citation>
    <scope>NUCLEOTIDE SEQUENCE</scope>
    <source>
        <strain evidence="5">HT</strain>
        <tissue evidence="5">Whole worm</tissue>
    </source>
</reference>
<dbReference type="InterPro" id="IPR011989">
    <property type="entry name" value="ARM-like"/>
</dbReference>
<dbReference type="PANTHER" id="PTHR12262">
    <property type="entry name" value="CCR4-NOT TRANSCRIPTION COMPLEX SUBUNIT 9"/>
    <property type="match status" value="1"/>
</dbReference>
<name>A0A8E0VGQ0_9TREM</name>
<dbReference type="OrthoDB" id="1183224at2759"/>
<dbReference type="GO" id="GO:0000932">
    <property type="term" value="C:P-body"/>
    <property type="evidence" value="ECO:0007669"/>
    <property type="project" value="UniProtKB-SubCell"/>
</dbReference>
<evidence type="ECO:0000313" key="5">
    <source>
        <dbReference type="EMBL" id="KAA0184907.1"/>
    </source>
</evidence>
<sequence length="430" mass="48715">MNRFEILNSADLKTESMLPHQGVESTERNVHRSVEATIDHSPLDSKKSKSSVEPLAEDKEIPIQAINSVAQNSLDEKFIVSLINGLFDTRTRQQAILDLCKHMDRISYIGLLIYSRPTVLAAILLEIVKHYPTDFSQSLDPEVSEVICAIVALLQRTVLNRTVRLPFLSTYTLSYLLPYMRQTARTRETEQLRVSLLGLFATVANKVPVEIMERYLLCIPETIVPDWEIQSDNKSGCLYTMHSDTLYDQTVAALSSCTSEVGKTMALILLTRLLSSSTKLIQIGSNFYQFQYLITNLNSIVTYMARKFEKMNTPDGIVGCANSDPDSPAWTLASNSFDRAKRLFRFTMDCLYRLTEENRIRIALRVCLPIELRSRLFTVIFGGDRDVDMWLDQLWNRVKLSPLPIRVKTACPNPTTQSAIGPDCKTNTRA</sequence>
<dbReference type="Proteomes" id="UP000728185">
    <property type="component" value="Unassembled WGS sequence"/>
</dbReference>
<dbReference type="Gene3D" id="1.25.10.10">
    <property type="entry name" value="Leucine-rich Repeat Variant"/>
    <property type="match status" value="1"/>
</dbReference>
<evidence type="ECO:0000313" key="6">
    <source>
        <dbReference type="Proteomes" id="UP000728185"/>
    </source>
</evidence>
<accession>A0A8E0VGQ0</accession>
<keyword evidence="6" id="KW-1185">Reference proteome</keyword>
<feature type="compositionally biased region" description="Basic and acidic residues" evidence="4">
    <location>
        <begin position="35"/>
        <end position="47"/>
    </location>
</feature>
<organism evidence="5 6">
    <name type="scientific">Fasciolopsis buskii</name>
    <dbReference type="NCBI Taxonomy" id="27845"/>
    <lineage>
        <taxon>Eukaryota</taxon>
        <taxon>Metazoa</taxon>
        <taxon>Spiralia</taxon>
        <taxon>Lophotrochozoa</taxon>
        <taxon>Platyhelminthes</taxon>
        <taxon>Trematoda</taxon>
        <taxon>Digenea</taxon>
        <taxon>Plagiorchiida</taxon>
        <taxon>Echinostomata</taxon>
        <taxon>Echinostomatoidea</taxon>
        <taxon>Fasciolidae</taxon>
        <taxon>Fasciolopsis</taxon>
    </lineage>
</organism>